<reference evidence="1 2" key="1">
    <citation type="submission" date="2014-05" db="EMBL/GenBank/DDBJ databases">
        <title>Draft genome sequence of a rare smut relative, Tilletiaria anomala UBC 951.</title>
        <authorList>
            <consortium name="DOE Joint Genome Institute"/>
            <person name="Toome M."/>
            <person name="Kuo A."/>
            <person name="Henrissat B."/>
            <person name="Lipzen A."/>
            <person name="Tritt A."/>
            <person name="Yoshinaga Y."/>
            <person name="Zane M."/>
            <person name="Barry K."/>
            <person name="Grigoriev I.V."/>
            <person name="Spatafora J.W."/>
            <person name="Aimea M.C."/>
        </authorList>
    </citation>
    <scope>NUCLEOTIDE SEQUENCE [LARGE SCALE GENOMIC DNA]</scope>
    <source>
        <strain evidence="1 2">UBC 951</strain>
    </source>
</reference>
<dbReference type="PANTHER" id="PTHR35560">
    <property type="entry name" value="BLL0132 PROTEIN"/>
    <property type="match status" value="1"/>
</dbReference>
<name>A0A066WG92_TILAU</name>
<accession>A0A066WG92</accession>
<dbReference type="AlphaFoldDB" id="A0A066WG92"/>
<gene>
    <name evidence="1" type="ORF">K437DRAFT_253638</name>
</gene>
<dbReference type="OMA" id="HCEAQYQ"/>
<dbReference type="HOGENOM" id="CLU_023751_4_1_1"/>
<dbReference type="OrthoDB" id="5985073at2759"/>
<sequence length="483" mass="50762">MKVTAVKAKAGLAALGAASGVSAFGSHPARLLPGNIVAPNNVLSSRQASANILDINSYMASSYKNGSTAPGARAQDAAGQYVVIDDSLGADDNSQVPHCDTIFIGSAAVAGSDDGGWQALPNILGFDLMRDVKVDGDTVLPYFMEHGKDPSKVKRIIFAQPGKPRDSWKYSNLIRNSLICAAGNKTMGVDLSTILVVAPAWLNENDAKAGAAQANDLYWPGSSWASGALASGPGSANPSSFHAFDVLINSFFSNKSYSSLNNVFVAGHSLGGTFTQRYAMLRTPNENDPNIAFWTGNCGAYVWPTSTRPVMNNGTCPGQFDEWPYGVNDTDPKNIPAYARKGFDKQETLNTYFGRQVHYNLGLLDNGPGDTHCEAQYQGPTHLTRGVNLQATLAQIPAASGHTFDYVANTSHQDYKMFSSVAAQQRLFVNGIDTKNALASTSAKGKGKGSSSSNSSKSSAAKVVVVSAGLVTAGLTVAAASLL</sequence>
<evidence type="ECO:0000313" key="2">
    <source>
        <dbReference type="Proteomes" id="UP000027361"/>
    </source>
</evidence>
<keyword evidence="2" id="KW-1185">Reference proteome</keyword>
<comment type="caution">
    <text evidence="1">The sequence shown here is derived from an EMBL/GenBank/DDBJ whole genome shotgun (WGS) entry which is preliminary data.</text>
</comment>
<evidence type="ECO:0000313" key="1">
    <source>
        <dbReference type="EMBL" id="KDN52987.1"/>
    </source>
</evidence>
<dbReference type="Gene3D" id="3.40.50.1820">
    <property type="entry name" value="alpha/beta hydrolase"/>
    <property type="match status" value="1"/>
</dbReference>
<dbReference type="Proteomes" id="UP000027361">
    <property type="component" value="Unassembled WGS sequence"/>
</dbReference>
<dbReference type="SUPFAM" id="SSF53474">
    <property type="entry name" value="alpha/beta-Hydrolases"/>
    <property type="match status" value="1"/>
</dbReference>
<dbReference type="RefSeq" id="XP_013245826.1">
    <property type="nucleotide sequence ID" value="XM_013390372.1"/>
</dbReference>
<dbReference type="STRING" id="1037660.A0A066WG92"/>
<dbReference type="GeneID" id="25263625"/>
<evidence type="ECO:0008006" key="3">
    <source>
        <dbReference type="Google" id="ProtNLM"/>
    </source>
</evidence>
<proteinExistence type="predicted"/>
<dbReference type="PANTHER" id="PTHR35560:SF3">
    <property type="entry name" value="PEPTIDASE S9 PROLYL OLIGOPEPTIDASE CATALYTIC DOMAIN-CONTAINING PROTEIN"/>
    <property type="match status" value="1"/>
</dbReference>
<dbReference type="InParanoid" id="A0A066WG92"/>
<organism evidence="1 2">
    <name type="scientific">Tilletiaria anomala (strain ATCC 24038 / CBS 436.72 / UBC 951)</name>
    <dbReference type="NCBI Taxonomy" id="1037660"/>
    <lineage>
        <taxon>Eukaryota</taxon>
        <taxon>Fungi</taxon>
        <taxon>Dikarya</taxon>
        <taxon>Basidiomycota</taxon>
        <taxon>Ustilaginomycotina</taxon>
        <taxon>Exobasidiomycetes</taxon>
        <taxon>Georgefischeriales</taxon>
        <taxon>Tilletiariaceae</taxon>
        <taxon>Tilletiaria</taxon>
    </lineage>
</organism>
<protein>
    <recommendedName>
        <fullName evidence="3">Alpha/beta-hydrolase</fullName>
    </recommendedName>
</protein>
<dbReference type="InterPro" id="IPR029058">
    <property type="entry name" value="AB_hydrolase_fold"/>
</dbReference>
<dbReference type="EMBL" id="JMSN01000005">
    <property type="protein sequence ID" value="KDN52987.1"/>
    <property type="molecule type" value="Genomic_DNA"/>
</dbReference>